<dbReference type="EMBL" id="OZ034813">
    <property type="protein sequence ID" value="CAL1357498.1"/>
    <property type="molecule type" value="Genomic_DNA"/>
</dbReference>
<gene>
    <name evidence="9" type="ORF">LTRI10_LOCUS5122</name>
</gene>
<feature type="compositionally biased region" description="Low complexity" evidence="8">
    <location>
        <begin position="44"/>
        <end position="53"/>
    </location>
</feature>
<comment type="similarity">
    <text evidence="3">Belongs to the BIG GRAIN 1 (BG1) plant protein family.</text>
</comment>
<feature type="region of interest" description="Disordered" evidence="8">
    <location>
        <begin position="246"/>
        <end position="280"/>
    </location>
</feature>
<dbReference type="PANTHER" id="PTHR33541:SF31">
    <property type="entry name" value="PROTEIN BIG GRAIN 1-LIKE A"/>
    <property type="match status" value="1"/>
</dbReference>
<reference evidence="9 10" key="1">
    <citation type="submission" date="2024-04" db="EMBL/GenBank/DDBJ databases">
        <authorList>
            <person name="Fracassetti M."/>
        </authorList>
    </citation>
    <scope>NUCLEOTIDE SEQUENCE [LARGE SCALE GENOMIC DNA]</scope>
</reference>
<dbReference type="PANTHER" id="PTHR33541">
    <property type="entry name" value="PROTEIN BIG GRAIN 1-LIKE A-RELATED"/>
    <property type="match status" value="1"/>
</dbReference>
<dbReference type="AlphaFoldDB" id="A0AAV2CMB7"/>
<dbReference type="GO" id="GO:0009734">
    <property type="term" value="P:auxin-activated signaling pathway"/>
    <property type="evidence" value="ECO:0007669"/>
    <property type="project" value="UniProtKB-KW"/>
</dbReference>
<feature type="region of interest" description="Disordered" evidence="8">
    <location>
        <begin position="1"/>
        <end position="25"/>
    </location>
</feature>
<keyword evidence="4" id="KW-0813">Transport</keyword>
<proteinExistence type="inferred from homology"/>
<dbReference type="Proteomes" id="UP001497516">
    <property type="component" value="Chromosome 1"/>
</dbReference>
<evidence type="ECO:0000256" key="1">
    <source>
        <dbReference type="ARBA" id="ARBA00002281"/>
    </source>
</evidence>
<evidence type="ECO:0000256" key="4">
    <source>
        <dbReference type="ARBA" id="ARBA00022448"/>
    </source>
</evidence>
<evidence type="ECO:0000313" key="10">
    <source>
        <dbReference type="Proteomes" id="UP001497516"/>
    </source>
</evidence>
<feature type="compositionally biased region" description="Low complexity" evidence="8">
    <location>
        <begin position="101"/>
        <end position="114"/>
    </location>
</feature>
<feature type="region of interest" description="Disordered" evidence="8">
    <location>
        <begin position="59"/>
        <end position="114"/>
    </location>
</feature>
<organism evidence="9 10">
    <name type="scientific">Linum trigynum</name>
    <dbReference type="NCBI Taxonomy" id="586398"/>
    <lineage>
        <taxon>Eukaryota</taxon>
        <taxon>Viridiplantae</taxon>
        <taxon>Streptophyta</taxon>
        <taxon>Embryophyta</taxon>
        <taxon>Tracheophyta</taxon>
        <taxon>Spermatophyta</taxon>
        <taxon>Magnoliopsida</taxon>
        <taxon>eudicotyledons</taxon>
        <taxon>Gunneridae</taxon>
        <taxon>Pentapetalae</taxon>
        <taxon>rosids</taxon>
        <taxon>fabids</taxon>
        <taxon>Malpighiales</taxon>
        <taxon>Linaceae</taxon>
        <taxon>Linum</taxon>
    </lineage>
</organism>
<sequence length="421" mass="45874">MTSQEQSCARTPLHPQRRRTPSFSSSLLDAIYRSIDNEGGEGGNSDSAAAAAADTYPVVEKQSGGSVSGEVEYKEPLSSSSSSTSLRRAIMVETWMEEKQSTPSTSKSSYSLGSRSSCKKSVIFSSTETESCSTVRSSASSSSCTPLRTKVFDRAERKKKKVGKKKADTTSGHPSYEEEEEEAGFTRTTKLRALKFYSELKKVKQPISPGGRIASFLNSIFSPGGGGGAAKKVKMCSVSAAMEGVTKTSSNSNSNSSSSASKSCFSSKTPPLNAVRPLNPSTKKRSVRFYPFTVIVDEDSRPCGHKSIYDQEDPALMPSSKILKRMASLKGGKICNGDSDHGYYGRRSFQKKKNKFAAASTFDYRDYMDEEEDSDGEGSCSSSDLFELDHLSGIRRYSEELPVYETTSFQRNRVIANGFIR</sequence>
<dbReference type="InterPro" id="IPR039621">
    <property type="entry name" value="BG1-like"/>
</dbReference>
<comment type="subcellular location">
    <subcellularLocation>
        <location evidence="2">Cell membrane</location>
    </subcellularLocation>
</comment>
<evidence type="ECO:0000256" key="2">
    <source>
        <dbReference type="ARBA" id="ARBA00004236"/>
    </source>
</evidence>
<feature type="region of interest" description="Disordered" evidence="8">
    <location>
        <begin position="155"/>
        <end position="183"/>
    </location>
</feature>
<evidence type="ECO:0000256" key="3">
    <source>
        <dbReference type="ARBA" id="ARBA00010067"/>
    </source>
</evidence>
<evidence type="ECO:0000256" key="7">
    <source>
        <dbReference type="ARBA" id="ARBA00023294"/>
    </source>
</evidence>
<evidence type="ECO:0000256" key="5">
    <source>
        <dbReference type="ARBA" id="ARBA00022475"/>
    </source>
</evidence>
<name>A0AAV2CMB7_9ROSI</name>
<evidence type="ECO:0000256" key="6">
    <source>
        <dbReference type="ARBA" id="ARBA00023136"/>
    </source>
</evidence>
<accession>A0AAV2CMB7</accession>
<comment type="function">
    <text evidence="1">Involved in auxin transport. Regulator of the auxin signaling pathway.</text>
</comment>
<feature type="region of interest" description="Disordered" evidence="8">
    <location>
        <begin position="34"/>
        <end position="53"/>
    </location>
</feature>
<keyword evidence="10" id="KW-1185">Reference proteome</keyword>
<evidence type="ECO:0000313" key="9">
    <source>
        <dbReference type="EMBL" id="CAL1357498.1"/>
    </source>
</evidence>
<evidence type="ECO:0000256" key="8">
    <source>
        <dbReference type="SAM" id="MobiDB-lite"/>
    </source>
</evidence>
<keyword evidence="5" id="KW-1003">Cell membrane</keyword>
<evidence type="ECO:0008006" key="11">
    <source>
        <dbReference type="Google" id="ProtNLM"/>
    </source>
</evidence>
<dbReference type="GO" id="GO:0005886">
    <property type="term" value="C:plasma membrane"/>
    <property type="evidence" value="ECO:0007669"/>
    <property type="project" value="UniProtKB-SubCell"/>
</dbReference>
<keyword evidence="6" id="KW-0472">Membrane</keyword>
<protein>
    <recommendedName>
        <fullName evidence="11">Protein BIG GRAIN 1-like B</fullName>
    </recommendedName>
</protein>
<keyword evidence="7" id="KW-0927">Auxin signaling pathway</keyword>
<feature type="compositionally biased region" description="Low complexity" evidence="8">
    <location>
        <begin position="246"/>
        <end position="269"/>
    </location>
</feature>